<dbReference type="Proteomes" id="UP001162162">
    <property type="component" value="Unassembled WGS sequence"/>
</dbReference>
<gene>
    <name evidence="7" type="ORF">NQ318_010228</name>
</gene>
<dbReference type="SMART" id="SM00980">
    <property type="entry name" value="THAP"/>
    <property type="match status" value="1"/>
</dbReference>
<name>A0AAV8X761_9CUCU</name>
<evidence type="ECO:0000256" key="5">
    <source>
        <dbReference type="PROSITE-ProRule" id="PRU00309"/>
    </source>
</evidence>
<dbReference type="Pfam" id="PF05485">
    <property type="entry name" value="THAP"/>
    <property type="match status" value="1"/>
</dbReference>
<feature type="domain" description="THAP-type" evidence="6">
    <location>
        <begin position="8"/>
        <end position="100"/>
    </location>
</feature>
<dbReference type="InterPro" id="IPR006612">
    <property type="entry name" value="THAP_Znf"/>
</dbReference>
<proteinExistence type="predicted"/>
<evidence type="ECO:0000256" key="3">
    <source>
        <dbReference type="ARBA" id="ARBA00022833"/>
    </source>
</evidence>
<evidence type="ECO:0000313" key="8">
    <source>
        <dbReference type="Proteomes" id="UP001162162"/>
    </source>
</evidence>
<organism evidence="7 8">
    <name type="scientific">Aromia moschata</name>
    <dbReference type="NCBI Taxonomy" id="1265417"/>
    <lineage>
        <taxon>Eukaryota</taxon>
        <taxon>Metazoa</taxon>
        <taxon>Ecdysozoa</taxon>
        <taxon>Arthropoda</taxon>
        <taxon>Hexapoda</taxon>
        <taxon>Insecta</taxon>
        <taxon>Pterygota</taxon>
        <taxon>Neoptera</taxon>
        <taxon>Endopterygota</taxon>
        <taxon>Coleoptera</taxon>
        <taxon>Polyphaga</taxon>
        <taxon>Cucujiformia</taxon>
        <taxon>Chrysomeloidea</taxon>
        <taxon>Cerambycidae</taxon>
        <taxon>Cerambycinae</taxon>
        <taxon>Callichromatini</taxon>
        <taxon>Aromia</taxon>
    </lineage>
</organism>
<evidence type="ECO:0000313" key="7">
    <source>
        <dbReference type="EMBL" id="KAJ8934814.1"/>
    </source>
</evidence>
<protein>
    <recommendedName>
        <fullName evidence="6">THAP-type domain-containing protein</fullName>
    </recommendedName>
</protein>
<evidence type="ECO:0000256" key="4">
    <source>
        <dbReference type="ARBA" id="ARBA00023125"/>
    </source>
</evidence>
<dbReference type="PROSITE" id="PS50950">
    <property type="entry name" value="ZF_THAP"/>
    <property type="match status" value="1"/>
</dbReference>
<accession>A0AAV8X761</accession>
<keyword evidence="1" id="KW-0479">Metal-binding</keyword>
<keyword evidence="2 5" id="KW-0863">Zinc-finger</keyword>
<dbReference type="SUPFAM" id="SSF57716">
    <property type="entry name" value="Glucocorticoid receptor-like (DNA-binding domain)"/>
    <property type="match status" value="1"/>
</dbReference>
<dbReference type="AlphaFoldDB" id="A0AAV8X761"/>
<reference evidence="7" key="1">
    <citation type="journal article" date="2023" name="Insect Mol. Biol.">
        <title>Genome sequencing provides insights into the evolution of gene families encoding plant cell wall-degrading enzymes in longhorned beetles.</title>
        <authorList>
            <person name="Shin N.R."/>
            <person name="Okamura Y."/>
            <person name="Kirsch R."/>
            <person name="Pauchet Y."/>
        </authorList>
    </citation>
    <scope>NUCLEOTIDE SEQUENCE</scope>
    <source>
        <strain evidence="7">AMC_N1</strain>
    </source>
</reference>
<keyword evidence="8" id="KW-1185">Reference proteome</keyword>
<dbReference type="GO" id="GO:0003677">
    <property type="term" value="F:DNA binding"/>
    <property type="evidence" value="ECO:0007669"/>
    <property type="project" value="UniProtKB-UniRule"/>
</dbReference>
<evidence type="ECO:0000259" key="6">
    <source>
        <dbReference type="PROSITE" id="PS50950"/>
    </source>
</evidence>
<dbReference type="GO" id="GO:0008270">
    <property type="term" value="F:zinc ion binding"/>
    <property type="evidence" value="ECO:0007669"/>
    <property type="project" value="UniProtKB-KW"/>
</dbReference>
<sequence length="116" mass="13504">MLWPNDITPNRECEMRLAVVITSTAELENNGARNGEGDQFPKDYDSARIWIEACNRQDLLPKILEVHKNYRLCELHFRDKHISKGNVKKTLLPDAVSTEFSHLTRTREELEENPIE</sequence>
<dbReference type="EMBL" id="JAPWTK010000978">
    <property type="protein sequence ID" value="KAJ8934814.1"/>
    <property type="molecule type" value="Genomic_DNA"/>
</dbReference>
<evidence type="ECO:0000256" key="2">
    <source>
        <dbReference type="ARBA" id="ARBA00022771"/>
    </source>
</evidence>
<comment type="caution">
    <text evidence="7">The sequence shown here is derived from an EMBL/GenBank/DDBJ whole genome shotgun (WGS) entry which is preliminary data.</text>
</comment>
<keyword evidence="4 5" id="KW-0238">DNA-binding</keyword>
<evidence type="ECO:0000256" key="1">
    <source>
        <dbReference type="ARBA" id="ARBA00022723"/>
    </source>
</evidence>
<keyword evidence="3" id="KW-0862">Zinc</keyword>